<feature type="non-terminal residue" evidence="2">
    <location>
        <position position="1"/>
    </location>
</feature>
<protein>
    <submittedName>
        <fullName evidence="2">Uncharacterized protein</fullName>
    </submittedName>
</protein>
<comment type="caution">
    <text evidence="2">The sequence shown here is derived from an EMBL/GenBank/DDBJ whole genome shotgun (WGS) entry which is preliminary data.</text>
</comment>
<organism evidence="2 3">
    <name type="scientific">Candidatus Caccosoma faecigallinarum</name>
    <dbReference type="NCBI Taxonomy" id="2840720"/>
    <lineage>
        <taxon>Bacteria</taxon>
        <taxon>Bacillati</taxon>
        <taxon>Bacillota</taxon>
        <taxon>Bacillota incertae sedis</taxon>
        <taxon>Candidatus Caccosoma</taxon>
    </lineage>
</organism>
<reference evidence="2" key="2">
    <citation type="journal article" date="2021" name="PeerJ">
        <title>Extensive microbial diversity within the chicken gut microbiome revealed by metagenomics and culture.</title>
        <authorList>
            <person name="Gilroy R."/>
            <person name="Ravi A."/>
            <person name="Getino M."/>
            <person name="Pursley I."/>
            <person name="Horton D.L."/>
            <person name="Alikhan N.F."/>
            <person name="Baker D."/>
            <person name="Gharbi K."/>
            <person name="Hall N."/>
            <person name="Watson M."/>
            <person name="Adriaenssens E.M."/>
            <person name="Foster-Nyarko E."/>
            <person name="Jarju S."/>
            <person name="Secka A."/>
            <person name="Antonio M."/>
            <person name="Oren A."/>
            <person name="Chaudhuri R.R."/>
            <person name="La Ragione R."/>
            <person name="Hildebrand F."/>
            <person name="Pallen M.J."/>
        </authorList>
    </citation>
    <scope>NUCLEOTIDE SEQUENCE</scope>
    <source>
        <strain evidence="2">14508</strain>
    </source>
</reference>
<sequence>IVLFFLFMPILYVDTDNDFYANGYRILVGSYLQVPSDIDPEVIETVTLLRTSSFNFCAILFPIGTFLFYRIVSSAPAKRFSAFLCGVVGFLYILFIPVMANYWRNRNFQIDIYQSWGWYVVIVVYLAYLVFIIVDLILTIKKEKRELSIEE</sequence>
<dbReference type="AlphaFoldDB" id="A0A9D1K9P2"/>
<dbReference type="EMBL" id="DVKI01000110">
    <property type="protein sequence ID" value="HIT17427.1"/>
    <property type="molecule type" value="Genomic_DNA"/>
</dbReference>
<feature type="transmembrane region" description="Helical" evidence="1">
    <location>
        <begin position="116"/>
        <end position="138"/>
    </location>
</feature>
<evidence type="ECO:0000313" key="3">
    <source>
        <dbReference type="Proteomes" id="UP000886893"/>
    </source>
</evidence>
<feature type="transmembrane region" description="Helical" evidence="1">
    <location>
        <begin position="53"/>
        <end position="71"/>
    </location>
</feature>
<reference evidence="2" key="1">
    <citation type="submission" date="2020-10" db="EMBL/GenBank/DDBJ databases">
        <authorList>
            <person name="Gilroy R."/>
        </authorList>
    </citation>
    <scope>NUCLEOTIDE SEQUENCE</scope>
    <source>
        <strain evidence="2">14508</strain>
    </source>
</reference>
<name>A0A9D1K9P2_9FIRM</name>
<gene>
    <name evidence="2" type="ORF">IAD04_03480</name>
</gene>
<evidence type="ECO:0000313" key="2">
    <source>
        <dbReference type="EMBL" id="HIT17427.1"/>
    </source>
</evidence>
<evidence type="ECO:0000256" key="1">
    <source>
        <dbReference type="SAM" id="Phobius"/>
    </source>
</evidence>
<keyword evidence="1" id="KW-0472">Membrane</keyword>
<accession>A0A9D1K9P2</accession>
<dbReference type="Proteomes" id="UP000886893">
    <property type="component" value="Unassembled WGS sequence"/>
</dbReference>
<feature type="transmembrane region" description="Helical" evidence="1">
    <location>
        <begin position="83"/>
        <end position="104"/>
    </location>
</feature>
<keyword evidence="1" id="KW-0812">Transmembrane</keyword>
<keyword evidence="1" id="KW-1133">Transmembrane helix</keyword>
<proteinExistence type="predicted"/>